<dbReference type="NCBIfam" id="TIGR03506">
    <property type="entry name" value="FlgEFG_subfam"/>
    <property type="match status" value="2"/>
</dbReference>
<feature type="region of interest" description="Disordered" evidence="3">
    <location>
        <begin position="124"/>
        <end position="151"/>
    </location>
</feature>
<dbReference type="Pfam" id="PF00460">
    <property type="entry name" value="Flg_bb_rod"/>
    <property type="match status" value="1"/>
</dbReference>
<dbReference type="InterPro" id="IPR019776">
    <property type="entry name" value="Flagellar_basal_body_rod_CS"/>
</dbReference>
<sequence>MIGRALWTSAAGMAAAARQVDVTANNLANVNTPGFKASRADFADLVYAALAVPASPATAAAGGVQAGHGVRLAATPRSWRQGPLQSTGSPWDLAIDGAGFFQVVEPGTGEVLLTRGGAFVLSPLPGGAPGAGPGEDPGQGPGGGPGGAGEALLVTDGAGRPLLRDDGRPLVLPAGARSWVVTPEGEVRAVLAGGREVPAGRLALVVPAAPDALESRGEGLYAPGPGAVAALPPGQGGAGRVRQGMLEQANVDLAVEMTRLLAAQRAYQLNARAVLTGDEMMGLINRLRP</sequence>
<dbReference type="SUPFAM" id="SSF117143">
    <property type="entry name" value="Flagellar hook protein flgE"/>
    <property type="match status" value="1"/>
</dbReference>
<dbReference type="PROSITE" id="PS00588">
    <property type="entry name" value="FLAGELLA_BB_ROD"/>
    <property type="match status" value="1"/>
</dbReference>
<reference evidence="6 7" key="1">
    <citation type="journal article" date="2010" name="Stand. Genomic Sci.">
        <title>Complete genome sequence of Thermaerobacter marianensis type strain (7p75a).</title>
        <authorList>
            <person name="Han C."/>
            <person name="Gu W."/>
            <person name="Zhang X."/>
            <person name="Lapidus A."/>
            <person name="Nolan M."/>
            <person name="Copeland A."/>
            <person name="Lucas S."/>
            <person name="Del Rio T.G."/>
            <person name="Tice H."/>
            <person name="Cheng J.F."/>
            <person name="Tapia R."/>
            <person name="Goodwin L."/>
            <person name="Pitluck S."/>
            <person name="Pagani I."/>
            <person name="Ivanova N."/>
            <person name="Mavromatis K."/>
            <person name="Mikhailova N."/>
            <person name="Pati A."/>
            <person name="Chen A."/>
            <person name="Palaniappan K."/>
            <person name="Land M."/>
            <person name="Hauser L."/>
            <person name="Chang Y.J."/>
            <person name="Jeffries C.D."/>
            <person name="Schneider S."/>
            <person name="Rohde M."/>
            <person name="Goker M."/>
            <person name="Pukall R."/>
            <person name="Woyke T."/>
            <person name="Bristow J."/>
            <person name="Eisen J.A."/>
            <person name="Markowitz V."/>
            <person name="Hugenholtz P."/>
            <person name="Kyrpides N.C."/>
            <person name="Klenk H.P."/>
            <person name="Detter J.C."/>
        </authorList>
    </citation>
    <scope>NUCLEOTIDE SEQUENCE [LARGE SCALE GENOMIC DNA]</scope>
    <source>
        <strain evidence="7">ATCC 700841 / DSM 12885 / JCM 10246 / 7p75a</strain>
    </source>
</reference>
<evidence type="ECO:0000313" key="7">
    <source>
        <dbReference type="Proteomes" id="UP000008915"/>
    </source>
</evidence>
<dbReference type="InterPro" id="IPR020013">
    <property type="entry name" value="Flagellar_FlgE/F/G"/>
</dbReference>
<comment type="subcellular location">
    <subcellularLocation>
        <location evidence="2">Bacterial flagellum basal body</location>
    </subcellularLocation>
</comment>
<feature type="domain" description="Flagellar basal-body/hook protein C-terminal" evidence="5">
    <location>
        <begin position="242"/>
        <end position="287"/>
    </location>
</feature>
<dbReference type="PANTHER" id="PTHR30435">
    <property type="entry name" value="FLAGELLAR PROTEIN"/>
    <property type="match status" value="1"/>
</dbReference>
<evidence type="ECO:0000256" key="2">
    <source>
        <dbReference type="RuleBase" id="RU362116"/>
    </source>
</evidence>
<dbReference type="OrthoDB" id="9804559at2"/>
<accession>E6SLN5</accession>
<proteinExistence type="inferred from homology"/>
<dbReference type="Pfam" id="PF06429">
    <property type="entry name" value="Flg_bbr_C"/>
    <property type="match status" value="1"/>
</dbReference>
<evidence type="ECO:0000259" key="4">
    <source>
        <dbReference type="Pfam" id="PF00460"/>
    </source>
</evidence>
<dbReference type="AlphaFoldDB" id="E6SLN5"/>
<keyword evidence="6" id="KW-0966">Cell projection</keyword>
<dbReference type="eggNOG" id="COG4786">
    <property type="taxonomic scope" value="Bacteria"/>
</dbReference>
<dbReference type="RefSeq" id="WP_013494607.1">
    <property type="nucleotide sequence ID" value="NC_014831.1"/>
</dbReference>
<dbReference type="GO" id="GO:0009425">
    <property type="term" value="C:bacterial-type flagellum basal body"/>
    <property type="evidence" value="ECO:0007669"/>
    <property type="project" value="UniProtKB-SubCell"/>
</dbReference>
<keyword evidence="6" id="KW-0282">Flagellum</keyword>
<dbReference type="PANTHER" id="PTHR30435:SF19">
    <property type="entry name" value="FLAGELLAR BASAL-BODY ROD PROTEIN FLGG"/>
    <property type="match status" value="1"/>
</dbReference>
<dbReference type="InterPro" id="IPR037925">
    <property type="entry name" value="FlgE/F/G-like"/>
</dbReference>
<dbReference type="InterPro" id="IPR010930">
    <property type="entry name" value="Flg_bb/hook_C_dom"/>
</dbReference>
<comment type="similarity">
    <text evidence="1 2">Belongs to the flagella basal body rod proteins family.</text>
</comment>
<dbReference type="HOGENOM" id="CLU_013687_0_1_9"/>
<evidence type="ECO:0000259" key="5">
    <source>
        <dbReference type="Pfam" id="PF06429"/>
    </source>
</evidence>
<evidence type="ECO:0000313" key="6">
    <source>
        <dbReference type="EMBL" id="ADU50302.1"/>
    </source>
</evidence>
<keyword evidence="7" id="KW-1185">Reference proteome</keyword>
<reference evidence="7" key="2">
    <citation type="journal article" date="2010" name="Stand. Genomic Sci.">
        <title>Complete genome sequence of Thermaerobacter marianensis type strain (7p75aT).</title>
        <authorList>
            <person name="Han C."/>
            <person name="Gu W."/>
            <person name="Zhang X."/>
            <person name="Lapidus A."/>
            <person name="Nolan M."/>
            <person name="Copeland A."/>
            <person name="Lucas S."/>
            <person name="Glavina Del Rio T."/>
            <person name="Tice H."/>
            <person name="Cheng J."/>
            <person name="Tapia R."/>
            <person name="Goodwin L."/>
            <person name="Pitluck S."/>
            <person name="Pagani I."/>
            <person name="Ivanova N."/>
            <person name="Mavromatis K."/>
            <person name="Mikhailova N."/>
            <person name="Pati A."/>
            <person name="Chen A."/>
            <person name="Palaniappan K."/>
            <person name="Land M."/>
            <person name="Hauser L."/>
            <person name="Chang Y."/>
            <person name="Jeffries C."/>
            <person name="Schneider S."/>
            <person name="Rohde M."/>
            <person name="Goker M."/>
            <person name="Pukall R."/>
            <person name="Woyke T."/>
            <person name="Bristow J."/>
            <person name="Eisen J."/>
            <person name="Markowitz V."/>
            <person name="Hugenholtz P."/>
            <person name="Kyrpides N."/>
            <person name="Klenk H."/>
            <person name="Detter J."/>
        </authorList>
    </citation>
    <scope>NUCLEOTIDE SEQUENCE [LARGE SCALE GENOMIC DNA]</scope>
    <source>
        <strain evidence="7">ATCC 700841 / DSM 12885 / JCM 10246 / 7p75a</strain>
    </source>
</reference>
<name>E6SLN5_THEM7</name>
<gene>
    <name evidence="6" type="ordered locus">Tmar_0177</name>
</gene>
<organism evidence="6 7">
    <name type="scientific">Thermaerobacter marianensis (strain ATCC 700841 / DSM 12885 / JCM 10246 / 7p75a)</name>
    <dbReference type="NCBI Taxonomy" id="644966"/>
    <lineage>
        <taxon>Bacteria</taxon>
        <taxon>Bacillati</taxon>
        <taxon>Bacillota</taxon>
        <taxon>Clostridia</taxon>
        <taxon>Eubacteriales</taxon>
        <taxon>Clostridiales Family XVII. Incertae Sedis</taxon>
        <taxon>Thermaerobacter</taxon>
    </lineage>
</organism>
<feature type="domain" description="Flagellar basal body rod protein N-terminal" evidence="4">
    <location>
        <begin position="8"/>
        <end position="36"/>
    </location>
</feature>
<keyword evidence="2" id="KW-0975">Bacterial flagellum</keyword>
<dbReference type="STRING" id="644966.Tmar_0177"/>
<dbReference type="InterPro" id="IPR001444">
    <property type="entry name" value="Flag_bb_rod_N"/>
</dbReference>
<evidence type="ECO:0000256" key="3">
    <source>
        <dbReference type="SAM" id="MobiDB-lite"/>
    </source>
</evidence>
<dbReference type="GO" id="GO:0071978">
    <property type="term" value="P:bacterial-type flagellum-dependent swarming motility"/>
    <property type="evidence" value="ECO:0007669"/>
    <property type="project" value="TreeGrafter"/>
</dbReference>
<evidence type="ECO:0000256" key="1">
    <source>
        <dbReference type="ARBA" id="ARBA00009677"/>
    </source>
</evidence>
<keyword evidence="6" id="KW-0969">Cilium</keyword>
<protein>
    <submittedName>
        <fullName evidence="6">Flagellar hook-basal body protein</fullName>
    </submittedName>
</protein>
<feature type="compositionally biased region" description="Gly residues" evidence="3">
    <location>
        <begin position="127"/>
        <end position="149"/>
    </location>
</feature>
<dbReference type="KEGG" id="tmr:Tmar_0177"/>
<dbReference type="EMBL" id="CP002344">
    <property type="protein sequence ID" value="ADU50302.1"/>
    <property type="molecule type" value="Genomic_DNA"/>
</dbReference>
<dbReference type="Proteomes" id="UP000008915">
    <property type="component" value="Chromosome"/>
</dbReference>